<evidence type="ECO:0000313" key="3">
    <source>
        <dbReference type="EMBL" id="CAI9930150.1"/>
    </source>
</evidence>
<dbReference type="AlphaFoldDB" id="A0AA86P2U3"/>
<dbReference type="InterPro" id="IPR001214">
    <property type="entry name" value="SET_dom"/>
</dbReference>
<dbReference type="SMART" id="SM00317">
    <property type="entry name" value="SET"/>
    <property type="match status" value="1"/>
</dbReference>
<feature type="region of interest" description="Disordered" evidence="1">
    <location>
        <begin position="363"/>
        <end position="397"/>
    </location>
</feature>
<evidence type="ECO:0000313" key="4">
    <source>
        <dbReference type="EMBL" id="CAL6115837.1"/>
    </source>
</evidence>
<dbReference type="EMBL" id="CAXDID020000920">
    <property type="protein sequence ID" value="CAL6115837.1"/>
    <property type="molecule type" value="Genomic_DNA"/>
</dbReference>
<feature type="compositionally biased region" description="Polar residues" evidence="1">
    <location>
        <begin position="363"/>
        <end position="377"/>
    </location>
</feature>
<accession>A0AA86P2U3</accession>
<comment type="caution">
    <text evidence="3">The sequence shown here is derived from an EMBL/GenBank/DDBJ whole genome shotgun (WGS) entry which is preliminary data.</text>
</comment>
<gene>
    <name evidence="3" type="ORF">HINF_LOCUS17795</name>
    <name evidence="4" type="ORF">HINF_LOCUS78801</name>
</gene>
<evidence type="ECO:0000313" key="5">
    <source>
        <dbReference type="Proteomes" id="UP001642409"/>
    </source>
</evidence>
<protein>
    <submittedName>
        <fullName evidence="3">SET domain</fullName>
    </submittedName>
    <submittedName>
        <fullName evidence="4">SET_domain</fullName>
    </submittedName>
</protein>
<organism evidence="3">
    <name type="scientific">Hexamita inflata</name>
    <dbReference type="NCBI Taxonomy" id="28002"/>
    <lineage>
        <taxon>Eukaryota</taxon>
        <taxon>Metamonada</taxon>
        <taxon>Diplomonadida</taxon>
        <taxon>Hexamitidae</taxon>
        <taxon>Hexamitinae</taxon>
        <taxon>Hexamita</taxon>
    </lineage>
</organism>
<dbReference type="InterPro" id="IPR046341">
    <property type="entry name" value="SET_dom_sf"/>
</dbReference>
<name>A0AA86P2U3_9EUKA</name>
<sequence>MQLSTEQRADVIKSFVNDQTDLEQIKQLFDIEGIDINLTNSLPDSIIQFSYSSINKIKEESHIQMFSQMKTLNLCSNMLLMLQKRCEQDQLIADNVCYHIMYHITTYDQSRTALIESSSPFNINDDKLHYFFVFTENKRNNRNTAQTNEVFTRLILIDNSNAQQKKIKHIYRQEEKIHSNVLRHVLQELYIAGLQENVVNYQIHEESCSSKDFQQVITTRFLDKFDQKQIYKYIINIVIDSITLDCNPILAQYIDLIFNNYNTGNKLQPYYQPVIQQQFENQCAGTQQDQCNSSQDYEHIVYYSSVNNNTSSISKAQNQSITQSINDNHSNTNLINQVKRYYDFPLQLSKSVKSNQMIQKTGSTSLSTNTQFQSENVVQERDISKTSSISKEQSNLDEDTMRVNQEYSIPLKDQLLYNIIRGFKQQYATHFTLIFKHNDLINQIPNLKYNWQDQITVSIPKFKCYLNIRQEVLNLFCNESINAYVTPLFKNYVINFIDDTSTIIIEWKNSKQLRPQLYQLPPNKSIQTKLSKDNTDDYYYNIYHKHQSTSQFDKSVTNMVKKMQKTNVVDASVIQQYINSNEYNDSKARKCMVGEYDITRFNSNLLSYNQTTVSQKAFQFLKELQKDKCVQNKLKSQECNCVNENIDGCDETCPNWTEYNSSLVNRECSLTCKSKNCSNKLFTNMMNDLINKGFAHQLYVSDSQNPNMNKGLFARDKISAGTFIGPYLGYYSLKSEEIFKSGYGIGFSFKNSIQNEIDDLFEEEGDQLIIDADFNYNLVKYMNSYCYSTVTQFQQIFVNGFPFIVVALLQQVYKDQEIVADYGKQYISKFQYCSCKQWCCTKPKSEYILKLDKNDEHEIINVDSRCMKKLQAKIDFFCYYLYLYQLHTTGRAGQKIRCEITGSAIMDLIQQLWTISTKNQYPDIFISKRQNRCKPHLLHTEKDLYEGIDEQYIQEAIDNSIETACIQHKKQIIKELQYIVLPFNLSVKNKFNINDNNLVVIIPDYPRSCYQQKWNNKEHSLFLNVISSKLYILSPYMYPSRTISAQQLLIDGVRFLDLCLYELYILISFYLDTVVTQAINQFMNSVVNEMCMTTKMFHETCDKTFEKISKILNALCLQSYTQANELIQKIVSQDSLQQLQNAGIEYNLQNYLKDEYKASMFQQKTIQATSQQYWEYQKINASNDLGSKYFQCFRHNEALYLVFQFYLLNPGHRRDVERDMNIHTTDVQLIAYMDQLMLKQLYSE</sequence>
<evidence type="ECO:0000256" key="1">
    <source>
        <dbReference type="SAM" id="MobiDB-lite"/>
    </source>
</evidence>
<reference evidence="4 5" key="2">
    <citation type="submission" date="2024-07" db="EMBL/GenBank/DDBJ databases">
        <authorList>
            <person name="Akdeniz Z."/>
        </authorList>
    </citation>
    <scope>NUCLEOTIDE SEQUENCE [LARGE SCALE GENOMIC DNA]</scope>
</reference>
<dbReference type="EMBL" id="CATOUU010000450">
    <property type="protein sequence ID" value="CAI9930150.1"/>
    <property type="molecule type" value="Genomic_DNA"/>
</dbReference>
<reference evidence="3" key="1">
    <citation type="submission" date="2023-06" db="EMBL/GenBank/DDBJ databases">
        <authorList>
            <person name="Kurt Z."/>
        </authorList>
    </citation>
    <scope>NUCLEOTIDE SEQUENCE</scope>
</reference>
<dbReference type="SUPFAM" id="SSF82199">
    <property type="entry name" value="SET domain"/>
    <property type="match status" value="1"/>
</dbReference>
<proteinExistence type="predicted"/>
<evidence type="ECO:0000259" key="2">
    <source>
        <dbReference type="SMART" id="SM00317"/>
    </source>
</evidence>
<dbReference type="Gene3D" id="2.170.270.10">
    <property type="entry name" value="SET domain"/>
    <property type="match status" value="1"/>
</dbReference>
<dbReference type="Proteomes" id="UP001642409">
    <property type="component" value="Unassembled WGS sequence"/>
</dbReference>
<feature type="domain" description="SET" evidence="2">
    <location>
        <begin position="696"/>
        <end position="829"/>
    </location>
</feature>
<dbReference type="Pfam" id="PF00856">
    <property type="entry name" value="SET"/>
    <property type="match status" value="1"/>
</dbReference>
<keyword evidence="5" id="KW-1185">Reference proteome</keyword>